<evidence type="ECO:0000313" key="2">
    <source>
        <dbReference type="EMBL" id="SFN58468.1"/>
    </source>
</evidence>
<evidence type="ECO:0000256" key="1">
    <source>
        <dbReference type="SAM" id="Phobius"/>
    </source>
</evidence>
<proteinExistence type="predicted"/>
<gene>
    <name evidence="2" type="ORF">SAMN05660413_01720</name>
</gene>
<name>A0A1I5A803_9FLAO</name>
<dbReference type="Proteomes" id="UP000199153">
    <property type="component" value="Unassembled WGS sequence"/>
</dbReference>
<feature type="transmembrane region" description="Helical" evidence="1">
    <location>
        <begin position="6"/>
        <end position="33"/>
    </location>
</feature>
<protein>
    <submittedName>
        <fullName evidence="2">Uncharacterized protein</fullName>
    </submittedName>
</protein>
<dbReference type="EMBL" id="FOVL01000009">
    <property type="protein sequence ID" value="SFN58468.1"/>
    <property type="molecule type" value="Genomic_DNA"/>
</dbReference>
<keyword evidence="1" id="KW-0812">Transmembrane</keyword>
<organism evidence="2 3">
    <name type="scientific">Salegentibacter flavus</name>
    <dbReference type="NCBI Taxonomy" id="287099"/>
    <lineage>
        <taxon>Bacteria</taxon>
        <taxon>Pseudomonadati</taxon>
        <taxon>Bacteroidota</taxon>
        <taxon>Flavobacteriia</taxon>
        <taxon>Flavobacteriales</taxon>
        <taxon>Flavobacteriaceae</taxon>
        <taxon>Salegentibacter</taxon>
    </lineage>
</organism>
<keyword evidence="1" id="KW-1133">Transmembrane helix</keyword>
<keyword evidence="3" id="KW-1185">Reference proteome</keyword>
<keyword evidence="1" id="KW-0472">Membrane</keyword>
<evidence type="ECO:0000313" key="3">
    <source>
        <dbReference type="Proteomes" id="UP000199153"/>
    </source>
</evidence>
<accession>A0A1I5A803</accession>
<dbReference type="AlphaFoldDB" id="A0A1I5A803"/>
<dbReference type="STRING" id="287099.SAMN05660413_01720"/>
<sequence length="53" mass="6444">MNFLRTYWFYILAALITIIGILTGWYLFIFLVFPLSFFRKKKKDGDQEEGRDF</sequence>
<reference evidence="2 3" key="1">
    <citation type="submission" date="2016-10" db="EMBL/GenBank/DDBJ databases">
        <authorList>
            <person name="de Groot N.N."/>
        </authorList>
    </citation>
    <scope>NUCLEOTIDE SEQUENCE [LARGE SCALE GENOMIC DNA]</scope>
    <source>
        <strain evidence="2 3">DSM 17794</strain>
    </source>
</reference>